<feature type="domain" description="VOC" evidence="1">
    <location>
        <begin position="20"/>
        <end position="145"/>
    </location>
</feature>
<dbReference type="AlphaFoldDB" id="A0A916XEL0"/>
<reference evidence="2" key="1">
    <citation type="journal article" date="2014" name="Int. J. Syst. Evol. Microbiol.">
        <title>Complete genome sequence of Corynebacterium casei LMG S-19264T (=DSM 44701T), isolated from a smear-ripened cheese.</title>
        <authorList>
            <consortium name="US DOE Joint Genome Institute (JGI-PGF)"/>
            <person name="Walter F."/>
            <person name="Albersmeier A."/>
            <person name="Kalinowski J."/>
            <person name="Ruckert C."/>
        </authorList>
    </citation>
    <scope>NUCLEOTIDE SEQUENCE</scope>
    <source>
        <strain evidence="2">CGMCC 1.15478</strain>
    </source>
</reference>
<evidence type="ECO:0000313" key="2">
    <source>
        <dbReference type="EMBL" id="GGC68199.1"/>
    </source>
</evidence>
<dbReference type="Gene3D" id="3.30.720.120">
    <property type="match status" value="1"/>
</dbReference>
<dbReference type="SUPFAM" id="SSF54593">
    <property type="entry name" value="Glyoxalase/Bleomycin resistance protein/Dihydroxybiphenyl dioxygenase"/>
    <property type="match status" value="1"/>
</dbReference>
<proteinExistence type="predicted"/>
<dbReference type="InterPro" id="IPR037523">
    <property type="entry name" value="VOC_core"/>
</dbReference>
<dbReference type="Pfam" id="PF00903">
    <property type="entry name" value="Glyoxalase"/>
    <property type="match status" value="1"/>
</dbReference>
<dbReference type="PANTHER" id="PTHR34109:SF1">
    <property type="entry name" value="VOC DOMAIN-CONTAINING PROTEIN"/>
    <property type="match status" value="1"/>
</dbReference>
<name>A0A916XEL0_9ACTN</name>
<dbReference type="PROSITE" id="PS51819">
    <property type="entry name" value="VOC"/>
    <property type="match status" value="1"/>
</dbReference>
<organism evidence="2 3">
    <name type="scientific">Hoyosella rhizosphaerae</name>
    <dbReference type="NCBI Taxonomy" id="1755582"/>
    <lineage>
        <taxon>Bacteria</taxon>
        <taxon>Bacillati</taxon>
        <taxon>Actinomycetota</taxon>
        <taxon>Actinomycetes</taxon>
        <taxon>Mycobacteriales</taxon>
        <taxon>Hoyosellaceae</taxon>
        <taxon>Hoyosella</taxon>
    </lineage>
</organism>
<gene>
    <name evidence="2" type="primary">phnB</name>
    <name evidence="2" type="ORF">GCM10011410_21140</name>
</gene>
<accession>A0A916XEL0</accession>
<dbReference type="Gene3D" id="3.30.720.110">
    <property type="match status" value="1"/>
</dbReference>
<reference evidence="2" key="2">
    <citation type="submission" date="2020-09" db="EMBL/GenBank/DDBJ databases">
        <authorList>
            <person name="Sun Q."/>
            <person name="Zhou Y."/>
        </authorList>
    </citation>
    <scope>NUCLEOTIDE SEQUENCE</scope>
    <source>
        <strain evidence="2">CGMCC 1.15478</strain>
    </source>
</reference>
<comment type="caution">
    <text evidence="2">The sequence shown here is derived from an EMBL/GenBank/DDBJ whole genome shotgun (WGS) entry which is preliminary data.</text>
</comment>
<dbReference type="Proteomes" id="UP000641514">
    <property type="component" value="Unassembled WGS sequence"/>
</dbReference>
<dbReference type="InterPro" id="IPR029068">
    <property type="entry name" value="Glyas_Bleomycin-R_OHBP_Dase"/>
</dbReference>
<keyword evidence="3" id="KW-1185">Reference proteome</keyword>
<protein>
    <submittedName>
        <fullName evidence="2">Glyoxalase</fullName>
    </submittedName>
</protein>
<evidence type="ECO:0000313" key="3">
    <source>
        <dbReference type="Proteomes" id="UP000641514"/>
    </source>
</evidence>
<dbReference type="InterPro" id="IPR004360">
    <property type="entry name" value="Glyas_Fos-R_dOase_dom"/>
</dbReference>
<dbReference type="EMBL" id="BMJH01000002">
    <property type="protein sequence ID" value="GGC68199.1"/>
    <property type="molecule type" value="Genomic_DNA"/>
</dbReference>
<dbReference type="RefSeq" id="WP_188674213.1">
    <property type="nucleotide sequence ID" value="NZ_BMJH01000002.1"/>
</dbReference>
<dbReference type="PANTHER" id="PTHR34109">
    <property type="entry name" value="BNAUNNG04460D PROTEIN-RELATED"/>
    <property type="match status" value="1"/>
</dbReference>
<evidence type="ECO:0000259" key="1">
    <source>
        <dbReference type="PROSITE" id="PS51819"/>
    </source>
</evidence>
<sequence length="164" mass="17653">MSGSNGSENSGASADATVRKYPRITPYLTVDGADAAIAYYRDVFGAEEHMRLVGPGGLVLHVELRIADGAIMLADENPEWGTQGPKALGGTAVTLAISVDDVDETVARAVEKGATVAMPVSDQFYGDRVGIVEDPFGHLWHIATPVEQLSDEEMRRRFDDLFTE</sequence>
<dbReference type="CDD" id="cd07246">
    <property type="entry name" value="VOC_like"/>
    <property type="match status" value="1"/>
</dbReference>